<dbReference type="EMBL" id="BAABKM010000002">
    <property type="protein sequence ID" value="GAA4706928.1"/>
    <property type="molecule type" value="Genomic_DNA"/>
</dbReference>
<dbReference type="Gene3D" id="3.60.40.10">
    <property type="entry name" value="PPM-type phosphatase domain"/>
    <property type="match status" value="1"/>
</dbReference>
<accession>A0ABP8XHQ3</accession>
<dbReference type="Pfam" id="PF13185">
    <property type="entry name" value="GAF_2"/>
    <property type="match status" value="1"/>
</dbReference>
<feature type="domain" description="GAF" evidence="2">
    <location>
        <begin position="8"/>
        <end position="154"/>
    </location>
</feature>
<evidence type="ECO:0000313" key="5">
    <source>
        <dbReference type="Proteomes" id="UP001499974"/>
    </source>
</evidence>
<dbReference type="Pfam" id="PF07228">
    <property type="entry name" value="SpoIIE"/>
    <property type="match status" value="1"/>
</dbReference>
<evidence type="ECO:0000313" key="4">
    <source>
        <dbReference type="EMBL" id="GAA4706928.1"/>
    </source>
</evidence>
<evidence type="ECO:0000256" key="1">
    <source>
        <dbReference type="ARBA" id="ARBA00022801"/>
    </source>
</evidence>
<name>A0ABP8XHQ3_9ACTN</name>
<feature type="domain" description="GAF" evidence="2">
    <location>
        <begin position="182"/>
        <end position="339"/>
    </location>
</feature>
<dbReference type="InterPro" id="IPR052016">
    <property type="entry name" value="Bact_Sigma-Reg"/>
</dbReference>
<reference evidence="5" key="1">
    <citation type="journal article" date="2019" name="Int. J. Syst. Evol. Microbiol.">
        <title>The Global Catalogue of Microorganisms (GCM) 10K type strain sequencing project: providing services to taxonomists for standard genome sequencing and annotation.</title>
        <authorList>
            <consortium name="The Broad Institute Genomics Platform"/>
            <consortium name="The Broad Institute Genome Sequencing Center for Infectious Disease"/>
            <person name="Wu L."/>
            <person name="Ma J."/>
        </authorList>
    </citation>
    <scope>NUCLEOTIDE SEQUENCE [LARGE SCALE GENOMIC DNA]</scope>
    <source>
        <strain evidence="5">JCM 18531</strain>
    </source>
</reference>
<protein>
    <recommendedName>
        <fullName evidence="6">GAF domain-containing protein</fullName>
    </recommendedName>
</protein>
<dbReference type="PANTHER" id="PTHR43156:SF2">
    <property type="entry name" value="STAGE II SPORULATION PROTEIN E"/>
    <property type="match status" value="1"/>
</dbReference>
<organism evidence="4 5">
    <name type="scientific">Nocardioides conyzicola</name>
    <dbReference type="NCBI Taxonomy" id="1651781"/>
    <lineage>
        <taxon>Bacteria</taxon>
        <taxon>Bacillati</taxon>
        <taxon>Actinomycetota</taxon>
        <taxon>Actinomycetes</taxon>
        <taxon>Propionibacteriales</taxon>
        <taxon>Nocardioidaceae</taxon>
        <taxon>Nocardioides</taxon>
    </lineage>
</organism>
<dbReference type="SUPFAM" id="SSF81606">
    <property type="entry name" value="PP2C-like"/>
    <property type="match status" value="1"/>
</dbReference>
<feature type="domain" description="PPM-type phosphatase" evidence="3">
    <location>
        <begin position="359"/>
        <end position="577"/>
    </location>
</feature>
<dbReference type="Gene3D" id="3.30.450.40">
    <property type="match status" value="2"/>
</dbReference>
<evidence type="ECO:0008006" key="6">
    <source>
        <dbReference type="Google" id="ProtNLM"/>
    </source>
</evidence>
<dbReference type="SMART" id="SM00331">
    <property type="entry name" value="PP2C_SIG"/>
    <property type="match status" value="1"/>
</dbReference>
<proteinExistence type="predicted"/>
<dbReference type="Pfam" id="PF01590">
    <property type="entry name" value="GAF"/>
    <property type="match status" value="1"/>
</dbReference>
<gene>
    <name evidence="4" type="ORF">GCM10023349_26600</name>
</gene>
<dbReference type="SUPFAM" id="SSF55781">
    <property type="entry name" value="GAF domain-like"/>
    <property type="match status" value="2"/>
</dbReference>
<evidence type="ECO:0000259" key="2">
    <source>
        <dbReference type="SMART" id="SM00065"/>
    </source>
</evidence>
<dbReference type="InterPro" id="IPR036457">
    <property type="entry name" value="PPM-type-like_dom_sf"/>
</dbReference>
<dbReference type="InterPro" id="IPR001932">
    <property type="entry name" value="PPM-type_phosphatase-like_dom"/>
</dbReference>
<dbReference type="Proteomes" id="UP001499974">
    <property type="component" value="Unassembled WGS sequence"/>
</dbReference>
<evidence type="ECO:0000259" key="3">
    <source>
        <dbReference type="SMART" id="SM00331"/>
    </source>
</evidence>
<dbReference type="PANTHER" id="PTHR43156">
    <property type="entry name" value="STAGE II SPORULATION PROTEIN E-RELATED"/>
    <property type="match status" value="1"/>
</dbReference>
<dbReference type="InterPro" id="IPR029016">
    <property type="entry name" value="GAF-like_dom_sf"/>
</dbReference>
<comment type="caution">
    <text evidence="4">The sequence shown here is derived from an EMBL/GenBank/DDBJ whole genome shotgun (WGS) entry which is preliminary data.</text>
</comment>
<sequence length="579" mass="61821">MVEAGAGHGDPSLDRYARMVCRALGVGTATVTIIEPGRAVFPGACGLPEDLQRDRESPLSHSFCKQVVVEQGPVIVADAREDDRLRDNLAIPDLGLIAYAGWPISDHTGTIVGSLCAVDGAPRQWTDAQIEMLEDLAAACSAEISERGLRDLAAIGESAAQDLSHRSRVLLALSEGLSATRTMTDVAQAVEAIAIDQLGCLHAGIWLRNDGDEIGAAQAPEVLTFVAPPTTTWESALRNAVLPFDDTNPMGGAAVHGHAEYFSDRSIQNALYPHLDTVKQVGEARSFQPLITRGQVLGTLALIWQDPHPLSEQDRVTIEALASYSAQAVQRAGLLQERLDALVTLQSALLSDLPESECLELAARYRPAASRDQVGGDWYDAVVMPSGATSLMVGDVVGHDIAAAAVMGQLRTMLRTIAWTLRDGPAAQVRRLDRAMEDLDVEGMATLVYARVDAEDPDVEGRVLRWTNAGHPPPMLVTAAGEVTFLDDGTPDLMVGVQPDTERLDRTALLPPGATLLLYTDGLVERRGESITVGLERLAGAAQRYQTLGVDAFLDAVLGDLVGTELNDDVAVLAVHLRA</sequence>
<dbReference type="InterPro" id="IPR003018">
    <property type="entry name" value="GAF"/>
</dbReference>
<keyword evidence="5" id="KW-1185">Reference proteome</keyword>
<keyword evidence="1" id="KW-0378">Hydrolase</keyword>
<dbReference type="SMART" id="SM00065">
    <property type="entry name" value="GAF"/>
    <property type="match status" value="2"/>
</dbReference>